<proteinExistence type="predicted"/>
<reference evidence="4" key="1">
    <citation type="submission" date="2025-08" db="UniProtKB">
        <authorList>
            <consortium name="RefSeq"/>
        </authorList>
    </citation>
    <scope>IDENTIFICATION</scope>
    <source>
        <strain evidence="4">Airmid</strain>
    </source>
</reference>
<gene>
    <name evidence="4" type="primary">LOC113790556</name>
</gene>
<keyword evidence="2" id="KW-1133">Transmembrane helix</keyword>
<protein>
    <submittedName>
        <fullName evidence="4">Beclin-1-like protein A</fullName>
    </submittedName>
</protein>
<feature type="compositionally biased region" description="Low complexity" evidence="1">
    <location>
        <begin position="458"/>
        <end position="480"/>
    </location>
</feature>
<dbReference type="RefSeq" id="XP_027196040.1">
    <property type="nucleotide sequence ID" value="XM_027340239.1"/>
</dbReference>
<evidence type="ECO:0000313" key="3">
    <source>
        <dbReference type="Proteomes" id="UP000515146"/>
    </source>
</evidence>
<dbReference type="KEGG" id="dpte:113790556"/>
<feature type="transmembrane region" description="Helical" evidence="2">
    <location>
        <begin position="137"/>
        <end position="160"/>
    </location>
</feature>
<feature type="transmembrane region" description="Helical" evidence="2">
    <location>
        <begin position="260"/>
        <end position="278"/>
    </location>
</feature>
<dbReference type="AlphaFoldDB" id="A0A6P6XRM3"/>
<evidence type="ECO:0000256" key="1">
    <source>
        <dbReference type="SAM" id="MobiDB-lite"/>
    </source>
</evidence>
<evidence type="ECO:0000313" key="4">
    <source>
        <dbReference type="RefSeq" id="XP_027196040.1"/>
    </source>
</evidence>
<feature type="compositionally biased region" description="Polar residues" evidence="1">
    <location>
        <begin position="482"/>
        <end position="492"/>
    </location>
</feature>
<feature type="region of interest" description="Disordered" evidence="1">
    <location>
        <begin position="452"/>
        <end position="492"/>
    </location>
</feature>
<feature type="compositionally biased region" description="Polar residues" evidence="1">
    <location>
        <begin position="58"/>
        <end position="71"/>
    </location>
</feature>
<keyword evidence="2" id="KW-0472">Membrane</keyword>
<feature type="compositionally biased region" description="Low complexity" evidence="1">
    <location>
        <begin position="72"/>
        <end position="81"/>
    </location>
</feature>
<evidence type="ECO:0000256" key="2">
    <source>
        <dbReference type="SAM" id="Phobius"/>
    </source>
</evidence>
<dbReference type="OMA" id="KRLYCGM"/>
<name>A0A6P6XRM3_DERPT</name>
<dbReference type="OrthoDB" id="6512632at2759"/>
<keyword evidence="3" id="KW-1185">Reference proteome</keyword>
<feature type="region of interest" description="Disordered" evidence="1">
    <location>
        <begin position="58"/>
        <end position="104"/>
    </location>
</feature>
<keyword evidence="2" id="KW-0812">Transmembrane</keyword>
<dbReference type="Proteomes" id="UP000515146">
    <property type="component" value="Unplaced"/>
</dbReference>
<feature type="compositionally biased region" description="Low complexity" evidence="1">
    <location>
        <begin position="91"/>
        <end position="101"/>
    </location>
</feature>
<accession>A0A6P6XRM3</accession>
<dbReference type="InParanoid" id="A0A6P6XRM3"/>
<sequence>MNSNQCNINNNNNDLIVQQISYESQSANIDNSHNCDSNDNMTTSTTTSIMIPCSTIQIEQPQTNETNRQQLSSSSSSSSSSTTIDHHNYNHDSNTNNNNDNQSYRSCNSITSILNFYRRYSNDKIFDANTFKQVKRLYCGMLLVAIAYSITMVIMMMVLYKSLPETIYNHRLQYQRFIQPTFDSQKSQFEMMNTNTIPNDKESVSSVSPILENESSKILANNRLWTMDTSGQTLYRHFNQQPANRNQQSSFVSRTQLDQVIAVNFLTAILYIMAFYAAQREFYHLTLAFTTTLAVSMIISSVKILSEGSNFPNNLMGLLLRMSIVLTALIYSTQIRRKQTFINQAQTFWLNHPHAAAMLNAGATANDSSSLSTTHRSRSARSTTVQLIQEIFGVSASTGTLVATHPFHVNADVLSSTSKMENIVIQEYQDQPPDYEDALHCPVPFVRSLPVQPPPTFPRSTTSTISSSSSALSLISPPSFDQLKSQTTSLSS</sequence>
<feature type="transmembrane region" description="Helical" evidence="2">
    <location>
        <begin position="311"/>
        <end position="331"/>
    </location>
</feature>
<feature type="transmembrane region" description="Helical" evidence="2">
    <location>
        <begin position="285"/>
        <end position="305"/>
    </location>
</feature>
<organism evidence="3 4">
    <name type="scientific">Dermatophagoides pteronyssinus</name>
    <name type="common">European house dust mite</name>
    <dbReference type="NCBI Taxonomy" id="6956"/>
    <lineage>
        <taxon>Eukaryota</taxon>
        <taxon>Metazoa</taxon>
        <taxon>Ecdysozoa</taxon>
        <taxon>Arthropoda</taxon>
        <taxon>Chelicerata</taxon>
        <taxon>Arachnida</taxon>
        <taxon>Acari</taxon>
        <taxon>Acariformes</taxon>
        <taxon>Sarcoptiformes</taxon>
        <taxon>Astigmata</taxon>
        <taxon>Psoroptidia</taxon>
        <taxon>Analgoidea</taxon>
        <taxon>Pyroglyphidae</taxon>
        <taxon>Dermatophagoidinae</taxon>
        <taxon>Dermatophagoides</taxon>
    </lineage>
</organism>